<name>A0AAD3CLS4_9STRA</name>
<dbReference type="EMBL" id="BLLK01000027">
    <property type="protein sequence ID" value="GFH48402.1"/>
    <property type="molecule type" value="Genomic_DNA"/>
</dbReference>
<evidence type="ECO:0008006" key="4">
    <source>
        <dbReference type="Google" id="ProtNLM"/>
    </source>
</evidence>
<dbReference type="SUPFAM" id="SSF51197">
    <property type="entry name" value="Clavaminate synthase-like"/>
    <property type="match status" value="1"/>
</dbReference>
<dbReference type="PANTHER" id="PTHR20883">
    <property type="entry name" value="PHYTANOYL-COA DIOXYGENASE DOMAIN CONTAINING 1"/>
    <property type="match status" value="1"/>
</dbReference>
<gene>
    <name evidence="2" type="ORF">CTEN210_04878</name>
</gene>
<protein>
    <recommendedName>
        <fullName evidence="4">Phytanoyl-CoA dioxygenase</fullName>
    </recommendedName>
</protein>
<dbReference type="InterPro" id="IPR008775">
    <property type="entry name" value="Phytyl_CoA_dOase-like"/>
</dbReference>
<dbReference type="Gene3D" id="2.60.120.620">
    <property type="entry name" value="q2cbj1_9rhob like domain"/>
    <property type="match status" value="1"/>
</dbReference>
<dbReference type="AlphaFoldDB" id="A0AAD3CLS4"/>
<sequence>MNYNSDEESEDSDLCLADMLGLPMNEMDGSLFQEEEKTISISEEEEGTDANFLRSEILDSLDSNALEFPSELMNRLVEESMDTDEAQSIYANESIYMFPKELSIPKNLMRRITNELVHGGSKYPSDKSYETIKFFRKGDETISERRELTRFENFVNTHETWKRLCNDYIAPCISTLCGEEMVLFKEKLNLKPSGGSGFAPHLDGPSLEVALGEDGPSYFVTVMVAIDDMTEKNGCLKVCKGNFTKDNHVEVIIPEQGADPDAAGRAGAIEAEIAEKLMFDSIICKGGDIAAFNAWAPHRSSQNNSLFDRRAVFLTYTPLKDGDYHDMYYNSMKKKRDDFKNKMVEQRRCDHQSELDALKSIPKI</sequence>
<evidence type="ECO:0000313" key="3">
    <source>
        <dbReference type="Proteomes" id="UP001054902"/>
    </source>
</evidence>
<dbReference type="Proteomes" id="UP001054902">
    <property type="component" value="Unassembled WGS sequence"/>
</dbReference>
<evidence type="ECO:0000256" key="1">
    <source>
        <dbReference type="ARBA" id="ARBA00001962"/>
    </source>
</evidence>
<organism evidence="2 3">
    <name type="scientific">Chaetoceros tenuissimus</name>
    <dbReference type="NCBI Taxonomy" id="426638"/>
    <lineage>
        <taxon>Eukaryota</taxon>
        <taxon>Sar</taxon>
        <taxon>Stramenopiles</taxon>
        <taxon>Ochrophyta</taxon>
        <taxon>Bacillariophyta</taxon>
        <taxon>Coscinodiscophyceae</taxon>
        <taxon>Chaetocerotophycidae</taxon>
        <taxon>Chaetocerotales</taxon>
        <taxon>Chaetocerotaceae</taxon>
        <taxon>Chaetoceros</taxon>
    </lineage>
</organism>
<comment type="cofactor">
    <cofactor evidence="1">
        <name>Fe cation</name>
        <dbReference type="ChEBI" id="CHEBI:24875"/>
    </cofactor>
</comment>
<dbReference type="PANTHER" id="PTHR20883:SF51">
    <property type="entry name" value="PHYTANOYL-COA HYDROXYLASE"/>
    <property type="match status" value="1"/>
</dbReference>
<accession>A0AAD3CLS4</accession>
<comment type="caution">
    <text evidence="2">The sequence shown here is derived from an EMBL/GenBank/DDBJ whole genome shotgun (WGS) entry which is preliminary data.</text>
</comment>
<proteinExistence type="predicted"/>
<dbReference type="Pfam" id="PF05721">
    <property type="entry name" value="PhyH"/>
    <property type="match status" value="1"/>
</dbReference>
<evidence type="ECO:0000313" key="2">
    <source>
        <dbReference type="EMBL" id="GFH48402.1"/>
    </source>
</evidence>
<keyword evidence="3" id="KW-1185">Reference proteome</keyword>
<reference evidence="2 3" key="1">
    <citation type="journal article" date="2021" name="Sci. Rep.">
        <title>The genome of the diatom Chaetoceros tenuissimus carries an ancient integrated fragment of an extant virus.</title>
        <authorList>
            <person name="Hongo Y."/>
            <person name="Kimura K."/>
            <person name="Takaki Y."/>
            <person name="Yoshida Y."/>
            <person name="Baba S."/>
            <person name="Kobayashi G."/>
            <person name="Nagasaki K."/>
            <person name="Hano T."/>
            <person name="Tomaru Y."/>
        </authorList>
    </citation>
    <scope>NUCLEOTIDE SEQUENCE [LARGE SCALE GENOMIC DNA]</scope>
    <source>
        <strain evidence="2 3">NIES-3715</strain>
    </source>
</reference>